<dbReference type="AlphaFoldDB" id="A0A4Z2HTG1"/>
<feature type="region of interest" description="Disordered" evidence="1">
    <location>
        <begin position="27"/>
        <end position="90"/>
    </location>
</feature>
<evidence type="ECO:0000313" key="3">
    <source>
        <dbReference type="Proteomes" id="UP000314294"/>
    </source>
</evidence>
<evidence type="ECO:0000256" key="1">
    <source>
        <dbReference type="SAM" id="MobiDB-lite"/>
    </source>
</evidence>
<reference evidence="2 3" key="1">
    <citation type="submission" date="2019-03" db="EMBL/GenBank/DDBJ databases">
        <title>First draft genome of Liparis tanakae, snailfish: a comprehensive survey of snailfish specific genes.</title>
        <authorList>
            <person name="Kim W."/>
            <person name="Song I."/>
            <person name="Jeong J.-H."/>
            <person name="Kim D."/>
            <person name="Kim S."/>
            <person name="Ryu S."/>
            <person name="Song J.Y."/>
            <person name="Lee S.K."/>
        </authorList>
    </citation>
    <scope>NUCLEOTIDE SEQUENCE [LARGE SCALE GENOMIC DNA]</scope>
    <source>
        <tissue evidence="2">Muscle</tissue>
    </source>
</reference>
<keyword evidence="3" id="KW-1185">Reference proteome</keyword>
<evidence type="ECO:0000313" key="2">
    <source>
        <dbReference type="EMBL" id="TNN68967.1"/>
    </source>
</evidence>
<proteinExistence type="predicted"/>
<gene>
    <name evidence="2" type="ORF">EYF80_020828</name>
</gene>
<sequence length="90" mass="10027">MSKDNDSLASYGDVCDCGPYTRTVEVRTTFSEPQHSPVIHRKPPQRRRARADATRHLGEALRSGNHHSEPESHSKPAEEDPVIADPVLMP</sequence>
<comment type="caution">
    <text evidence="2">The sequence shown here is derived from an EMBL/GenBank/DDBJ whole genome shotgun (WGS) entry which is preliminary data.</text>
</comment>
<feature type="compositionally biased region" description="Basic and acidic residues" evidence="1">
    <location>
        <begin position="66"/>
        <end position="78"/>
    </location>
</feature>
<dbReference type="Proteomes" id="UP000314294">
    <property type="component" value="Unassembled WGS sequence"/>
</dbReference>
<organism evidence="2 3">
    <name type="scientific">Liparis tanakae</name>
    <name type="common">Tanaka's snailfish</name>
    <dbReference type="NCBI Taxonomy" id="230148"/>
    <lineage>
        <taxon>Eukaryota</taxon>
        <taxon>Metazoa</taxon>
        <taxon>Chordata</taxon>
        <taxon>Craniata</taxon>
        <taxon>Vertebrata</taxon>
        <taxon>Euteleostomi</taxon>
        <taxon>Actinopterygii</taxon>
        <taxon>Neopterygii</taxon>
        <taxon>Teleostei</taxon>
        <taxon>Neoteleostei</taxon>
        <taxon>Acanthomorphata</taxon>
        <taxon>Eupercaria</taxon>
        <taxon>Perciformes</taxon>
        <taxon>Cottioidei</taxon>
        <taxon>Cottales</taxon>
        <taxon>Liparidae</taxon>
        <taxon>Liparis</taxon>
    </lineage>
</organism>
<name>A0A4Z2HTG1_9TELE</name>
<protein>
    <submittedName>
        <fullName evidence="2">Uncharacterized protein</fullName>
    </submittedName>
</protein>
<feature type="compositionally biased region" description="Basic and acidic residues" evidence="1">
    <location>
        <begin position="50"/>
        <end position="59"/>
    </location>
</feature>
<dbReference type="EMBL" id="SRLO01000182">
    <property type="protein sequence ID" value="TNN68967.1"/>
    <property type="molecule type" value="Genomic_DNA"/>
</dbReference>
<accession>A0A4Z2HTG1</accession>
<feature type="compositionally biased region" description="Basic residues" evidence="1">
    <location>
        <begin position="38"/>
        <end position="49"/>
    </location>
</feature>